<feature type="transmembrane region" description="Helical" evidence="8">
    <location>
        <begin position="105"/>
        <end position="124"/>
    </location>
</feature>
<keyword evidence="7 8" id="KW-0472">Membrane</keyword>
<proteinExistence type="inferred from homology"/>
<organism evidence="9 10">
    <name type="scientific">Palleronia marisminoris</name>
    <dbReference type="NCBI Taxonomy" id="315423"/>
    <lineage>
        <taxon>Bacteria</taxon>
        <taxon>Pseudomonadati</taxon>
        <taxon>Pseudomonadota</taxon>
        <taxon>Alphaproteobacteria</taxon>
        <taxon>Rhodobacterales</taxon>
        <taxon>Roseobacteraceae</taxon>
        <taxon>Palleronia</taxon>
    </lineage>
</organism>
<keyword evidence="10" id="KW-1185">Reference proteome</keyword>
<sequence length="342" mass="33558">MRVLRASALGGRVAVEAPAPAVLALVGLSCAVALLFLGSLMAGRIPLAAGDALSVLVGTPTDRAALVAGEFRLPRALVGLMAGGLLALSGALLQGATRNPLADPALVGVSQGAGLAVVALTVLAPDGAAWTMPAAFAGGLAVAAVILSLSSGQSIRFLLIGVGMAAFLAAMTTAILTYGGLSEAHAALAWLAGSVRASGWSDVRLLAWCSLAAVPVAVAAMRPLAAMRLGDDLATTLGHRAGRARLALLFAAVAMAAGSVAVVGPIAFIGLLSPHIAARLAPAGPGLHLALSWVTGALLTGGADLAGRTLAGPVQVPAGLVAALMGAPLFALLILRKHGSTP</sequence>
<dbReference type="PANTHER" id="PTHR30472">
    <property type="entry name" value="FERRIC ENTEROBACTIN TRANSPORT SYSTEM PERMEASE PROTEIN"/>
    <property type="match status" value="1"/>
</dbReference>
<dbReference type="Pfam" id="PF01032">
    <property type="entry name" value="FecCD"/>
    <property type="match status" value="1"/>
</dbReference>
<dbReference type="SUPFAM" id="SSF81345">
    <property type="entry name" value="ABC transporter involved in vitamin B12 uptake, BtuC"/>
    <property type="match status" value="1"/>
</dbReference>
<dbReference type="GO" id="GO:0005886">
    <property type="term" value="C:plasma membrane"/>
    <property type="evidence" value="ECO:0007669"/>
    <property type="project" value="UniProtKB-SubCell"/>
</dbReference>
<dbReference type="InterPro" id="IPR037294">
    <property type="entry name" value="ABC_BtuC-like"/>
</dbReference>
<keyword evidence="6 8" id="KW-1133">Transmembrane helix</keyword>
<comment type="similarity">
    <text evidence="2">Belongs to the binding-protein-dependent transport system permease family. FecCD subfamily.</text>
</comment>
<feature type="transmembrane region" description="Helical" evidence="8">
    <location>
        <begin position="246"/>
        <end position="272"/>
    </location>
</feature>
<feature type="transmembrane region" description="Helical" evidence="8">
    <location>
        <begin position="205"/>
        <end position="225"/>
    </location>
</feature>
<feature type="transmembrane region" description="Helical" evidence="8">
    <location>
        <begin position="314"/>
        <end position="335"/>
    </location>
</feature>
<dbReference type="AlphaFoldDB" id="A0A1Y5RFL7"/>
<dbReference type="PANTHER" id="PTHR30472:SF24">
    <property type="entry name" value="FERRIC ENTEROBACTIN TRANSPORT SYSTEM PERMEASE PROTEIN FEPG"/>
    <property type="match status" value="1"/>
</dbReference>
<gene>
    <name evidence="9" type="primary">yfhA</name>
    <name evidence="9" type="ORF">PAM7066_00191</name>
</gene>
<evidence type="ECO:0000256" key="8">
    <source>
        <dbReference type="SAM" id="Phobius"/>
    </source>
</evidence>
<feature type="transmembrane region" description="Helical" evidence="8">
    <location>
        <begin position="130"/>
        <end position="150"/>
    </location>
</feature>
<keyword evidence="4" id="KW-1003">Cell membrane</keyword>
<keyword evidence="3" id="KW-0813">Transport</keyword>
<name>A0A1Y5RFL7_9RHOB</name>
<feature type="transmembrane region" description="Helical" evidence="8">
    <location>
        <begin position="76"/>
        <end position="93"/>
    </location>
</feature>
<dbReference type="CDD" id="cd06550">
    <property type="entry name" value="TM_ABC_iron-siderophores_like"/>
    <property type="match status" value="1"/>
</dbReference>
<dbReference type="STRING" id="315423.SAMN04488020_101189"/>
<evidence type="ECO:0000256" key="2">
    <source>
        <dbReference type="ARBA" id="ARBA00007935"/>
    </source>
</evidence>
<keyword evidence="5 8" id="KW-0812">Transmembrane</keyword>
<reference evidence="9 10" key="1">
    <citation type="submission" date="2017-03" db="EMBL/GenBank/DDBJ databases">
        <authorList>
            <person name="Afonso C.L."/>
            <person name="Miller P.J."/>
            <person name="Scott M.A."/>
            <person name="Spackman E."/>
            <person name="Goraichik I."/>
            <person name="Dimitrov K.M."/>
            <person name="Suarez D.L."/>
            <person name="Swayne D.E."/>
        </authorList>
    </citation>
    <scope>NUCLEOTIDE SEQUENCE [LARGE SCALE GENOMIC DNA]</scope>
    <source>
        <strain evidence="9 10">CECT 7066</strain>
    </source>
</reference>
<evidence type="ECO:0000256" key="5">
    <source>
        <dbReference type="ARBA" id="ARBA00022692"/>
    </source>
</evidence>
<dbReference type="RefSeq" id="WP_085852244.1">
    <property type="nucleotide sequence ID" value="NZ_FOPF01000001.1"/>
</dbReference>
<dbReference type="Gene3D" id="1.10.3470.10">
    <property type="entry name" value="ABC transporter involved in vitamin B12 uptake, BtuC"/>
    <property type="match status" value="1"/>
</dbReference>
<evidence type="ECO:0000256" key="6">
    <source>
        <dbReference type="ARBA" id="ARBA00022989"/>
    </source>
</evidence>
<evidence type="ECO:0000256" key="4">
    <source>
        <dbReference type="ARBA" id="ARBA00022475"/>
    </source>
</evidence>
<accession>A0A1Y5RFL7</accession>
<evidence type="ECO:0000313" key="10">
    <source>
        <dbReference type="Proteomes" id="UP000193870"/>
    </source>
</evidence>
<evidence type="ECO:0000256" key="7">
    <source>
        <dbReference type="ARBA" id="ARBA00023136"/>
    </source>
</evidence>
<dbReference type="PROSITE" id="PS51257">
    <property type="entry name" value="PROKAR_LIPOPROTEIN"/>
    <property type="match status" value="1"/>
</dbReference>
<protein>
    <submittedName>
        <fullName evidence="9">Putative siderophore transport system permease protein YfhA</fullName>
    </submittedName>
</protein>
<dbReference type="InterPro" id="IPR000522">
    <property type="entry name" value="ABC_transptr_permease_BtuC"/>
</dbReference>
<feature type="transmembrane region" description="Helical" evidence="8">
    <location>
        <begin position="21"/>
        <end position="42"/>
    </location>
</feature>
<feature type="transmembrane region" description="Helical" evidence="8">
    <location>
        <begin position="157"/>
        <end position="181"/>
    </location>
</feature>
<dbReference type="OrthoDB" id="9811975at2"/>
<evidence type="ECO:0000313" key="9">
    <source>
        <dbReference type="EMBL" id="SLN13503.1"/>
    </source>
</evidence>
<dbReference type="EMBL" id="FWFV01000001">
    <property type="protein sequence ID" value="SLN13503.1"/>
    <property type="molecule type" value="Genomic_DNA"/>
</dbReference>
<dbReference type="GO" id="GO:0033214">
    <property type="term" value="P:siderophore-iron import into cell"/>
    <property type="evidence" value="ECO:0007669"/>
    <property type="project" value="TreeGrafter"/>
</dbReference>
<dbReference type="Proteomes" id="UP000193870">
    <property type="component" value="Unassembled WGS sequence"/>
</dbReference>
<comment type="subcellular location">
    <subcellularLocation>
        <location evidence="1">Cell membrane</location>
        <topology evidence="1">Multi-pass membrane protein</topology>
    </subcellularLocation>
</comment>
<evidence type="ECO:0000256" key="3">
    <source>
        <dbReference type="ARBA" id="ARBA00022448"/>
    </source>
</evidence>
<evidence type="ECO:0000256" key="1">
    <source>
        <dbReference type="ARBA" id="ARBA00004651"/>
    </source>
</evidence>
<dbReference type="GO" id="GO:0022857">
    <property type="term" value="F:transmembrane transporter activity"/>
    <property type="evidence" value="ECO:0007669"/>
    <property type="project" value="InterPro"/>
</dbReference>